<feature type="compositionally biased region" description="Acidic residues" evidence="2">
    <location>
        <begin position="412"/>
        <end position="422"/>
    </location>
</feature>
<evidence type="ECO:0000313" key="6">
    <source>
        <dbReference type="RefSeq" id="XP_020829266.1"/>
    </source>
</evidence>
<evidence type="ECO:0000313" key="5">
    <source>
        <dbReference type="RefSeq" id="XP_020829265.1"/>
    </source>
</evidence>
<keyword evidence="3" id="KW-1185">Reference proteome</keyword>
<dbReference type="InterPro" id="IPR029356">
    <property type="entry name" value="FAM53"/>
</dbReference>
<evidence type="ECO:0000313" key="7">
    <source>
        <dbReference type="RefSeq" id="XP_020829268.1"/>
    </source>
</evidence>
<evidence type="ECO:0000256" key="2">
    <source>
        <dbReference type="SAM" id="MobiDB-lite"/>
    </source>
</evidence>
<feature type="compositionally biased region" description="Low complexity" evidence="2">
    <location>
        <begin position="242"/>
        <end position="253"/>
    </location>
</feature>
<dbReference type="GeneID" id="110198960"/>
<dbReference type="GO" id="GO:0006606">
    <property type="term" value="P:protein import into nucleus"/>
    <property type="evidence" value="ECO:0007669"/>
    <property type="project" value="TreeGrafter"/>
</dbReference>
<dbReference type="CTD" id="9679"/>
<dbReference type="RefSeq" id="XP_020829268.1">
    <property type="nucleotide sequence ID" value="XM_020973609.1"/>
</dbReference>
<feature type="compositionally biased region" description="Basic and acidic residues" evidence="2">
    <location>
        <begin position="385"/>
        <end position="394"/>
    </location>
</feature>
<organism evidence="3 6">
    <name type="scientific">Phascolarctos cinereus</name>
    <name type="common">Koala</name>
    <dbReference type="NCBI Taxonomy" id="38626"/>
    <lineage>
        <taxon>Eukaryota</taxon>
        <taxon>Metazoa</taxon>
        <taxon>Chordata</taxon>
        <taxon>Craniata</taxon>
        <taxon>Vertebrata</taxon>
        <taxon>Euteleostomi</taxon>
        <taxon>Mammalia</taxon>
        <taxon>Metatheria</taxon>
        <taxon>Diprotodontia</taxon>
        <taxon>Phascolarctidae</taxon>
        <taxon>Phascolarctos</taxon>
    </lineage>
</organism>
<proteinExistence type="inferred from homology"/>
<reference evidence="4 5" key="1">
    <citation type="submission" date="2025-04" db="UniProtKB">
        <authorList>
            <consortium name="RefSeq"/>
        </authorList>
    </citation>
    <scope>IDENTIFICATION</scope>
    <source>
        <tissue evidence="4 5">Spleen</tissue>
    </source>
</reference>
<gene>
    <name evidence="4 5 6 7" type="primary">FAM53B</name>
</gene>
<evidence type="ECO:0000313" key="4">
    <source>
        <dbReference type="RefSeq" id="XP_020829264.1"/>
    </source>
</evidence>
<dbReference type="RefSeq" id="XP_020829265.1">
    <property type="nucleotide sequence ID" value="XM_020973606.1"/>
</dbReference>
<sequence length="422" mass="45470">MAMILTRPLENKGAADSITCKPLHPELHTPEKMSQGPTLFSCGMMENGGWRDLDRKCPLQLEQASSIWDCLPEKSRDTAAACSVTSLIRDLSLSDHHGNPAAPPSKRQCRSLSFSDEMSSCRTAWRPLGSKVWTPVEKRRCYSGGSVQRYSSGPCAMQRSSSFSLPSRADTLSSSSSSFSDRAGVHGRFGGQPCPGILGSAAYAQAGDLWCSDSGPAGGRSVNIQRSLSCSRERFSFSEYCPPSASSTPASTPELARRSCGLSRSRSQPCVLNEKKVGVKRRRPEDPQELRPSLDLAKMTQNCQTFNSLSCLSTTVDDCGQQSPFATTTNNSKSWTALLSACTSTEGREPAGTPGPDPPPATEECTLSKEDLAFDESDCGIPSEESGRRQEDRASAWQSPGTDGASIFPLDGELDIEQIENN</sequence>
<dbReference type="AlphaFoldDB" id="A0A6P5JDU0"/>
<dbReference type="RefSeq" id="XP_020829264.1">
    <property type="nucleotide sequence ID" value="XM_020973605.1"/>
</dbReference>
<dbReference type="PANTHER" id="PTHR28567:SF1">
    <property type="entry name" value="PROTEIN FAM53B"/>
    <property type="match status" value="1"/>
</dbReference>
<dbReference type="PANTHER" id="PTHR28567">
    <property type="entry name" value="PROTEIN FAM53A-LIKE ISOFORM X1"/>
    <property type="match status" value="1"/>
</dbReference>
<feature type="region of interest" description="Disordered" evidence="2">
    <location>
        <begin position="343"/>
        <end position="422"/>
    </location>
</feature>
<dbReference type="KEGG" id="pcw:110198960"/>
<dbReference type="RefSeq" id="XP_020829266.1">
    <property type="nucleotide sequence ID" value="XM_020973607.1"/>
</dbReference>
<dbReference type="Proteomes" id="UP000515140">
    <property type="component" value="Unplaced"/>
</dbReference>
<comment type="similarity">
    <text evidence="1">Belongs to the FAM53 family.</text>
</comment>
<dbReference type="GO" id="GO:0090263">
    <property type="term" value="P:positive regulation of canonical Wnt signaling pathway"/>
    <property type="evidence" value="ECO:0007669"/>
    <property type="project" value="Ensembl"/>
</dbReference>
<dbReference type="GO" id="GO:0005634">
    <property type="term" value="C:nucleus"/>
    <property type="evidence" value="ECO:0007669"/>
    <property type="project" value="Ensembl"/>
</dbReference>
<accession>A0A6P5JDU0</accession>
<dbReference type="Pfam" id="PF15242">
    <property type="entry name" value="FAM53"/>
    <property type="match status" value="1"/>
</dbReference>
<evidence type="ECO:0000313" key="3">
    <source>
        <dbReference type="Proteomes" id="UP000515140"/>
    </source>
</evidence>
<evidence type="ECO:0000256" key="1">
    <source>
        <dbReference type="ARBA" id="ARBA00010984"/>
    </source>
</evidence>
<name>A0A6P5JDU0_PHACI</name>
<dbReference type="GeneTree" id="ENSGT00530000063371"/>
<feature type="region of interest" description="Disordered" evidence="2">
    <location>
        <begin position="239"/>
        <end position="261"/>
    </location>
</feature>
<protein>
    <submittedName>
        <fullName evidence="4 5">Protein FAM53B</fullName>
    </submittedName>
</protein>